<dbReference type="EC" id="3.6.4.13" evidence="1"/>
<dbReference type="InterPro" id="IPR011545">
    <property type="entry name" value="DEAD/DEAH_box_helicase_dom"/>
</dbReference>
<dbReference type="InterPro" id="IPR027417">
    <property type="entry name" value="P-loop_NTPase"/>
</dbReference>
<dbReference type="OrthoDB" id="10256233at2759"/>
<dbReference type="SMR" id="A0A482X1E5"/>
<dbReference type="CDD" id="cd18787">
    <property type="entry name" value="SF2_C_DEAD"/>
    <property type="match status" value="1"/>
</dbReference>
<keyword evidence="2" id="KW-0547">Nucleotide-binding</keyword>
<dbReference type="PROSITE" id="PS51192">
    <property type="entry name" value="HELICASE_ATP_BIND_1"/>
    <property type="match status" value="1"/>
</dbReference>
<keyword evidence="5" id="KW-0067">ATP-binding</keyword>
<dbReference type="InParanoid" id="A0A482X1E5"/>
<dbReference type="Proteomes" id="UP000291343">
    <property type="component" value="Unassembled WGS sequence"/>
</dbReference>
<dbReference type="Pfam" id="PF00270">
    <property type="entry name" value="DEAD"/>
    <property type="match status" value="1"/>
</dbReference>
<organism evidence="10 11">
    <name type="scientific">Laodelphax striatellus</name>
    <name type="common">Small brown planthopper</name>
    <name type="synonym">Delphax striatella</name>
    <dbReference type="NCBI Taxonomy" id="195883"/>
    <lineage>
        <taxon>Eukaryota</taxon>
        <taxon>Metazoa</taxon>
        <taxon>Ecdysozoa</taxon>
        <taxon>Arthropoda</taxon>
        <taxon>Hexapoda</taxon>
        <taxon>Insecta</taxon>
        <taxon>Pterygota</taxon>
        <taxon>Neoptera</taxon>
        <taxon>Paraneoptera</taxon>
        <taxon>Hemiptera</taxon>
        <taxon>Auchenorrhyncha</taxon>
        <taxon>Fulgoroidea</taxon>
        <taxon>Delphacidae</taxon>
        <taxon>Criomorphinae</taxon>
        <taxon>Laodelphax</taxon>
    </lineage>
</organism>
<evidence type="ECO:0000259" key="8">
    <source>
        <dbReference type="PROSITE" id="PS51194"/>
    </source>
</evidence>
<evidence type="ECO:0000259" key="9">
    <source>
        <dbReference type="PROSITE" id="PS51195"/>
    </source>
</evidence>
<dbReference type="InterPro" id="IPR014001">
    <property type="entry name" value="Helicase_ATP-bd"/>
</dbReference>
<dbReference type="AlphaFoldDB" id="A0A482X1E5"/>
<feature type="short sequence motif" description="Q motif" evidence="6">
    <location>
        <begin position="142"/>
        <end position="170"/>
    </location>
</feature>
<dbReference type="InterPro" id="IPR014014">
    <property type="entry name" value="RNA_helicase_DEAD_Q_motif"/>
</dbReference>
<dbReference type="PANTHER" id="PTHR47960">
    <property type="entry name" value="DEAD-BOX ATP-DEPENDENT RNA HELICASE 50"/>
    <property type="match status" value="1"/>
</dbReference>
<dbReference type="STRING" id="195883.A0A482X1E5"/>
<evidence type="ECO:0000313" key="10">
    <source>
        <dbReference type="EMBL" id="RZF39664.1"/>
    </source>
</evidence>
<dbReference type="InterPro" id="IPR001650">
    <property type="entry name" value="Helicase_C-like"/>
</dbReference>
<evidence type="ECO:0000313" key="11">
    <source>
        <dbReference type="Proteomes" id="UP000291343"/>
    </source>
</evidence>
<evidence type="ECO:0000256" key="2">
    <source>
        <dbReference type="ARBA" id="ARBA00022741"/>
    </source>
</evidence>
<evidence type="ECO:0000256" key="1">
    <source>
        <dbReference type="ARBA" id="ARBA00012552"/>
    </source>
</evidence>
<dbReference type="SMART" id="SM00487">
    <property type="entry name" value="DEXDc"/>
    <property type="match status" value="1"/>
</dbReference>
<dbReference type="FunCoup" id="A0A482X1E5">
    <property type="interactions" value="1352"/>
</dbReference>
<dbReference type="EMBL" id="QKKF02019844">
    <property type="protein sequence ID" value="RZF39664.1"/>
    <property type="molecule type" value="Genomic_DNA"/>
</dbReference>
<comment type="caution">
    <text evidence="10">The sequence shown here is derived from an EMBL/GenBank/DDBJ whole genome shotgun (WGS) entry which is preliminary data.</text>
</comment>
<name>A0A482X1E5_LAOST</name>
<dbReference type="GO" id="GO:0016787">
    <property type="term" value="F:hydrolase activity"/>
    <property type="evidence" value="ECO:0007669"/>
    <property type="project" value="UniProtKB-KW"/>
</dbReference>
<dbReference type="GO" id="GO:0005524">
    <property type="term" value="F:ATP binding"/>
    <property type="evidence" value="ECO:0007669"/>
    <property type="project" value="UniProtKB-KW"/>
</dbReference>
<feature type="domain" description="Helicase ATP-binding" evidence="7">
    <location>
        <begin position="173"/>
        <end position="362"/>
    </location>
</feature>
<accession>A0A482X1E5</accession>
<dbReference type="PROSITE" id="PS51194">
    <property type="entry name" value="HELICASE_CTER"/>
    <property type="match status" value="1"/>
</dbReference>
<sequence>MLTTVIRSALRRQIPNGIYSCNRCINRSSAHLTKVEEEIFDVLYPEKQKHVPFNAEEFKKDLVFAKKSNIKTPKTKRNGVPIIKCKRPEFNHYRGDNYAKFEVVPLASNGWNRSKAKGDYFTIDACPEKEAREALFWYYNNAGFADLGLSQEIVDGLEKNEIKKPTKIQVDAIPVLMAGRCSVMAAETGCGKTLAFLLPMLEKIRMLKRRSDNRPPNHPLGLIITPGRELAHQIHEIATIKILDLDIESKLLMGGHTKRKMLNPEFEFFDLLIGTIGAISKLTSSGIFNVSAVQHVVLDEADTLLDDSFSDYLLNFLRKIPFGDRAGNSFHPSTSQITLVSATMPRRIPPALLHLVPSSMFHHIEGDKLHHVLSHVPQHFHRMILSERPAKLLSTVKESLRKKNPVMIFSNKTPTCDWCSMFLNENGVKCVNLNGNMPYEVRLGKFEEFQCGEYDVISSTDIGSRGLDTVRVKHVINYDFPHYMADYIHRCGRTGRLGEEGCMVTNFVTAAEEIEVVKQIEMAVRIYTSLPDVTGNISRLISKKHMRDEEF</sequence>
<evidence type="ECO:0000259" key="7">
    <source>
        <dbReference type="PROSITE" id="PS51192"/>
    </source>
</evidence>
<keyword evidence="3" id="KW-0378">Hydrolase</keyword>
<protein>
    <recommendedName>
        <fullName evidence="1">RNA helicase</fullName>
        <ecNumber evidence="1">3.6.4.13</ecNumber>
    </recommendedName>
</protein>
<dbReference type="SMART" id="SM00490">
    <property type="entry name" value="HELICc"/>
    <property type="match status" value="1"/>
</dbReference>
<dbReference type="Pfam" id="PF00271">
    <property type="entry name" value="Helicase_C"/>
    <property type="match status" value="1"/>
</dbReference>
<dbReference type="GO" id="GO:0003676">
    <property type="term" value="F:nucleic acid binding"/>
    <property type="evidence" value="ECO:0007669"/>
    <property type="project" value="InterPro"/>
</dbReference>
<feature type="domain" description="DEAD-box RNA helicase Q" evidence="9">
    <location>
        <begin position="142"/>
        <end position="170"/>
    </location>
</feature>
<evidence type="ECO:0000256" key="3">
    <source>
        <dbReference type="ARBA" id="ARBA00022801"/>
    </source>
</evidence>
<gene>
    <name evidence="10" type="ORF">LSTR_LSTR001185</name>
</gene>
<keyword evidence="4" id="KW-0347">Helicase</keyword>
<feature type="domain" description="Helicase C-terminal" evidence="8">
    <location>
        <begin position="395"/>
        <end position="541"/>
    </location>
</feature>
<evidence type="ECO:0000256" key="5">
    <source>
        <dbReference type="ARBA" id="ARBA00022840"/>
    </source>
</evidence>
<dbReference type="GO" id="GO:0003724">
    <property type="term" value="F:RNA helicase activity"/>
    <property type="evidence" value="ECO:0007669"/>
    <property type="project" value="UniProtKB-EC"/>
</dbReference>
<reference evidence="10 11" key="1">
    <citation type="journal article" date="2017" name="Gigascience">
        <title>Genome sequence of the small brown planthopper, Laodelphax striatellus.</title>
        <authorList>
            <person name="Zhu J."/>
            <person name="Jiang F."/>
            <person name="Wang X."/>
            <person name="Yang P."/>
            <person name="Bao Y."/>
            <person name="Zhao W."/>
            <person name="Wang W."/>
            <person name="Lu H."/>
            <person name="Wang Q."/>
            <person name="Cui N."/>
            <person name="Li J."/>
            <person name="Chen X."/>
            <person name="Luo L."/>
            <person name="Yu J."/>
            <person name="Kang L."/>
            <person name="Cui F."/>
        </authorList>
    </citation>
    <scope>NUCLEOTIDE SEQUENCE [LARGE SCALE GENOMIC DNA]</scope>
    <source>
        <strain evidence="10">Lst14</strain>
    </source>
</reference>
<dbReference type="SUPFAM" id="SSF52540">
    <property type="entry name" value="P-loop containing nucleoside triphosphate hydrolases"/>
    <property type="match status" value="1"/>
</dbReference>
<keyword evidence="11" id="KW-1185">Reference proteome</keyword>
<evidence type="ECO:0000256" key="4">
    <source>
        <dbReference type="ARBA" id="ARBA00022806"/>
    </source>
</evidence>
<proteinExistence type="predicted"/>
<dbReference type="Gene3D" id="3.40.50.300">
    <property type="entry name" value="P-loop containing nucleotide triphosphate hydrolases"/>
    <property type="match status" value="2"/>
</dbReference>
<dbReference type="PROSITE" id="PS51195">
    <property type="entry name" value="Q_MOTIF"/>
    <property type="match status" value="1"/>
</dbReference>
<evidence type="ECO:0000256" key="6">
    <source>
        <dbReference type="PROSITE-ProRule" id="PRU00552"/>
    </source>
</evidence>